<dbReference type="AlphaFoldDB" id="A0A975PFF2"/>
<dbReference type="InterPro" id="IPR022479">
    <property type="entry name" value="PqqD_bac"/>
</dbReference>
<evidence type="ECO:0000313" key="5">
    <source>
        <dbReference type="Proteomes" id="UP000680588"/>
    </source>
</evidence>
<comment type="pathway">
    <text evidence="1">Cofactor biosynthesis; pyrroloquinoline quinone biosynthesis.</text>
</comment>
<dbReference type="Proteomes" id="UP000680588">
    <property type="component" value="Chromosome"/>
</dbReference>
<organism evidence="4 5">
    <name type="scientific">Arthrobacter sunyaminii</name>
    <dbReference type="NCBI Taxonomy" id="2816859"/>
    <lineage>
        <taxon>Bacteria</taxon>
        <taxon>Bacillati</taxon>
        <taxon>Actinomycetota</taxon>
        <taxon>Actinomycetes</taxon>
        <taxon>Micrococcales</taxon>
        <taxon>Micrococcaceae</taxon>
        <taxon>Arthrobacter</taxon>
    </lineage>
</organism>
<comment type="subunit">
    <text evidence="2">Monomer. Interacts with PqqE.</text>
</comment>
<name>A0A975PFF2_9MICC</name>
<evidence type="ECO:0000313" key="4">
    <source>
        <dbReference type="EMBL" id="QWQ35752.1"/>
    </source>
</evidence>
<protein>
    <submittedName>
        <fullName evidence="4">Pyrroloquinoline quinone biosynthesis peptide chaperone PqqD</fullName>
    </submittedName>
</protein>
<accession>A0A975PFF2</accession>
<reference evidence="4" key="1">
    <citation type="submission" date="2021-06" db="EMBL/GenBank/DDBJ databases">
        <title>Novel species in genus Arthrobacter.</title>
        <authorList>
            <person name="Zhang G."/>
        </authorList>
    </citation>
    <scope>NUCLEOTIDE SEQUENCE</scope>
    <source>
        <strain evidence="4">Zg-ZUI122</strain>
    </source>
</reference>
<dbReference type="InterPro" id="IPR008792">
    <property type="entry name" value="PQQD"/>
</dbReference>
<dbReference type="KEGG" id="asun:KG104_15005"/>
<evidence type="ECO:0000256" key="1">
    <source>
        <dbReference type="ARBA" id="ARBA00004886"/>
    </source>
</evidence>
<dbReference type="EMBL" id="CP076456">
    <property type="protein sequence ID" value="QWQ35752.1"/>
    <property type="molecule type" value="Genomic_DNA"/>
</dbReference>
<dbReference type="Gene3D" id="1.10.10.1150">
    <property type="entry name" value="Coenzyme PQQ synthesis protein D (PqqD)"/>
    <property type="match status" value="1"/>
</dbReference>
<evidence type="ECO:0000256" key="3">
    <source>
        <dbReference type="ARBA" id="ARBA00022905"/>
    </source>
</evidence>
<dbReference type="Pfam" id="PF05402">
    <property type="entry name" value="PqqD"/>
    <property type="match status" value="1"/>
</dbReference>
<gene>
    <name evidence="4" type="primary">pqqD</name>
    <name evidence="4" type="ORF">KG104_15005</name>
</gene>
<dbReference type="RefSeq" id="WP_207347829.1">
    <property type="nucleotide sequence ID" value="NZ_CP076456.1"/>
</dbReference>
<dbReference type="InterPro" id="IPR041881">
    <property type="entry name" value="PqqD_sf"/>
</dbReference>
<sequence length="92" mass="10074">METADLNARPRLAPHVRMVFNAARGEHALLSPELIWVINATGAAIVELCDAKRTIAEIAVELRGQFDQVAEGDVQRFVADLVTKHGMEVDHG</sequence>
<proteinExistence type="predicted"/>
<keyword evidence="3" id="KW-0884">PQQ biosynthesis</keyword>
<evidence type="ECO:0000256" key="2">
    <source>
        <dbReference type="ARBA" id="ARBA00011741"/>
    </source>
</evidence>
<dbReference type="GO" id="GO:0048038">
    <property type="term" value="F:quinone binding"/>
    <property type="evidence" value="ECO:0007669"/>
    <property type="project" value="InterPro"/>
</dbReference>
<dbReference type="NCBIfam" id="TIGR03859">
    <property type="entry name" value="PQQ_PqqD"/>
    <property type="match status" value="1"/>
</dbReference>
<keyword evidence="5" id="KW-1185">Reference proteome</keyword>
<dbReference type="GO" id="GO:0018189">
    <property type="term" value="P:pyrroloquinoline quinone biosynthetic process"/>
    <property type="evidence" value="ECO:0007669"/>
    <property type="project" value="UniProtKB-KW"/>
</dbReference>